<reference evidence="2" key="1">
    <citation type="journal article" date="2021" name="PeerJ">
        <title>Extensive microbial diversity within the chicken gut microbiome revealed by metagenomics and culture.</title>
        <authorList>
            <person name="Gilroy R."/>
            <person name="Ravi A."/>
            <person name="Getino M."/>
            <person name="Pursley I."/>
            <person name="Horton D.L."/>
            <person name="Alikhan N.F."/>
            <person name="Baker D."/>
            <person name="Gharbi K."/>
            <person name="Hall N."/>
            <person name="Watson M."/>
            <person name="Adriaenssens E.M."/>
            <person name="Foster-Nyarko E."/>
            <person name="Jarju S."/>
            <person name="Secka A."/>
            <person name="Antonio M."/>
            <person name="Oren A."/>
            <person name="Chaudhuri R.R."/>
            <person name="La Ragione R."/>
            <person name="Hildebrand F."/>
            <person name="Pallen M.J."/>
        </authorList>
    </citation>
    <scope>NUCLEOTIDE SEQUENCE</scope>
    <source>
        <strain evidence="2">USAMLcec4-12693</strain>
    </source>
</reference>
<accession>A0A9D2VXM1</accession>
<name>A0A9D2VXM1_9FIRM</name>
<dbReference type="Pfam" id="PF03576">
    <property type="entry name" value="Peptidase_S58"/>
    <property type="match status" value="1"/>
</dbReference>
<dbReference type="AlphaFoldDB" id="A0A9D2VXM1"/>
<evidence type="ECO:0000313" key="3">
    <source>
        <dbReference type="Proteomes" id="UP000813420"/>
    </source>
</evidence>
<comment type="similarity">
    <text evidence="1">Belongs to the peptidase S58 family.</text>
</comment>
<protein>
    <submittedName>
        <fullName evidence="2">P1 family peptidase</fullName>
    </submittedName>
</protein>
<evidence type="ECO:0000256" key="1">
    <source>
        <dbReference type="ARBA" id="ARBA00007068"/>
    </source>
</evidence>
<dbReference type="SUPFAM" id="SSF56266">
    <property type="entry name" value="DmpA/ArgJ-like"/>
    <property type="match status" value="1"/>
</dbReference>
<organism evidence="2 3">
    <name type="scientific">Merdimonas faecis</name>
    <dbReference type="NCBI Taxonomy" id="1653435"/>
    <lineage>
        <taxon>Bacteria</taxon>
        <taxon>Bacillati</taxon>
        <taxon>Bacillota</taxon>
        <taxon>Clostridia</taxon>
        <taxon>Lachnospirales</taxon>
        <taxon>Lachnospiraceae</taxon>
        <taxon>Merdimonas</taxon>
    </lineage>
</organism>
<gene>
    <name evidence="2" type="ORF">K8V39_06130</name>
</gene>
<dbReference type="Proteomes" id="UP000813420">
    <property type="component" value="Unassembled WGS sequence"/>
</dbReference>
<dbReference type="PANTHER" id="PTHR36512:SF3">
    <property type="entry name" value="BLR5678 PROTEIN"/>
    <property type="match status" value="1"/>
</dbReference>
<dbReference type="CDD" id="cd02252">
    <property type="entry name" value="nylC_like"/>
    <property type="match status" value="1"/>
</dbReference>
<evidence type="ECO:0000313" key="2">
    <source>
        <dbReference type="EMBL" id="HJH49824.1"/>
    </source>
</evidence>
<dbReference type="PANTHER" id="PTHR36512">
    <property type="entry name" value="D-AMINOPEPTIDASE"/>
    <property type="match status" value="1"/>
</dbReference>
<dbReference type="InterPro" id="IPR005321">
    <property type="entry name" value="Peptidase_S58_DmpA"/>
</dbReference>
<dbReference type="GO" id="GO:0004177">
    <property type="term" value="F:aminopeptidase activity"/>
    <property type="evidence" value="ECO:0007669"/>
    <property type="project" value="TreeGrafter"/>
</dbReference>
<dbReference type="EMBL" id="DYXE01000051">
    <property type="protein sequence ID" value="HJH49824.1"/>
    <property type="molecule type" value="Genomic_DNA"/>
</dbReference>
<dbReference type="RefSeq" id="WP_277258307.1">
    <property type="nucleotide sequence ID" value="NZ_CAKNNN010000038.1"/>
</dbReference>
<reference evidence="2" key="2">
    <citation type="submission" date="2021-09" db="EMBL/GenBank/DDBJ databases">
        <authorList>
            <person name="Gilroy R."/>
        </authorList>
    </citation>
    <scope>NUCLEOTIDE SEQUENCE</scope>
    <source>
        <strain evidence="2">USAMLcec4-12693</strain>
    </source>
</reference>
<dbReference type="InterPro" id="IPR016117">
    <property type="entry name" value="ArgJ-like_dom_sf"/>
</dbReference>
<sequence length="325" mass="33631">MKQEISISKIKGVQIGQAENAAAGTGCTVFLARNGMKAGLDVRGGGPASRESELLKPMAAAQEIHGIVLAGGSAFGLGAADGVMKYLEEKGIGFDVGVTRVPLVCQSDLFDLTVGDPFTRPDGAMGYEACKNAEKGNYRDGNFGAGCGATVGKFAGMDFCMKSGIGSYAVEIGALQVGAVVAVNALGDIYDWKTGGKIAGLLSEDKKSFRQTEELLYASTQVVENKFTGNTTIGVILTNAEFGKASLCKIAGMAQDGYARSIRPVHTTADGDSIYAVSLGTVQADQDLVGTLAAEVMSEAIVRAVTSADSAYGYPAYQDLAGKQE</sequence>
<proteinExistence type="inferred from homology"/>
<dbReference type="Gene3D" id="3.60.70.12">
    <property type="entry name" value="L-amino peptidase D-ALA esterase/amidase"/>
    <property type="match status" value="1"/>
</dbReference>
<comment type="caution">
    <text evidence="2">The sequence shown here is derived from an EMBL/GenBank/DDBJ whole genome shotgun (WGS) entry which is preliminary data.</text>
</comment>